<name>A0A6N3HW80_PARDI</name>
<gene>
    <name evidence="1" type="ORF">PDLFYP31_00726</name>
</gene>
<dbReference type="AlphaFoldDB" id="A0A6N3HW80"/>
<accession>A0A6N3HW80</accession>
<organism evidence="1">
    <name type="scientific">Parabacteroides distasonis</name>
    <dbReference type="NCBI Taxonomy" id="823"/>
    <lineage>
        <taxon>Bacteria</taxon>
        <taxon>Pseudomonadati</taxon>
        <taxon>Bacteroidota</taxon>
        <taxon>Bacteroidia</taxon>
        <taxon>Bacteroidales</taxon>
        <taxon>Tannerellaceae</taxon>
        <taxon>Parabacteroides</taxon>
    </lineage>
</organism>
<protein>
    <submittedName>
        <fullName evidence="1">Uncharacterized protein</fullName>
    </submittedName>
</protein>
<evidence type="ECO:0000313" key="1">
    <source>
        <dbReference type="EMBL" id="VYU81082.1"/>
    </source>
</evidence>
<sequence length="114" mass="12987">MATLEEQKEYIRTNYKKLTGQFMAKMLGIRPEKVYALVKELGLKKQIPPATIKPKADMCKNPTLKVPLGNDEGKVPLRIDCRTIILIPSTANPEECRKSFLRKINSKHSNHILI</sequence>
<proteinExistence type="predicted"/>
<dbReference type="EMBL" id="CACRUW010000053">
    <property type="protein sequence ID" value="VYU81082.1"/>
    <property type="molecule type" value="Genomic_DNA"/>
</dbReference>
<dbReference type="RefSeq" id="WP_009018452.1">
    <property type="nucleotide sequence ID" value="NZ_CACRUW010000053.1"/>
</dbReference>
<reference evidence="1" key="1">
    <citation type="submission" date="2019-11" db="EMBL/GenBank/DDBJ databases">
        <authorList>
            <person name="Feng L."/>
        </authorList>
    </citation>
    <scope>NUCLEOTIDE SEQUENCE</scope>
    <source>
        <strain evidence="1">PdistasonisLFYP31</strain>
    </source>
</reference>